<evidence type="ECO:0008006" key="4">
    <source>
        <dbReference type="Google" id="ProtNLM"/>
    </source>
</evidence>
<organism evidence="2 3">
    <name type="scientific">Streptomyces lycii</name>
    <dbReference type="NCBI Taxonomy" id="2654337"/>
    <lineage>
        <taxon>Bacteria</taxon>
        <taxon>Bacillati</taxon>
        <taxon>Actinomycetota</taxon>
        <taxon>Actinomycetes</taxon>
        <taxon>Kitasatosporales</taxon>
        <taxon>Streptomycetaceae</taxon>
        <taxon>Streptomyces</taxon>
    </lineage>
</organism>
<evidence type="ECO:0000256" key="1">
    <source>
        <dbReference type="SAM" id="MobiDB-lite"/>
    </source>
</evidence>
<feature type="region of interest" description="Disordered" evidence="1">
    <location>
        <begin position="86"/>
        <end position="105"/>
    </location>
</feature>
<protein>
    <recommendedName>
        <fullName evidence="4">UbiC transcription regulator-associated domain-containing protein</fullName>
    </recommendedName>
</protein>
<name>A0ABQ7FGH1_9ACTN</name>
<dbReference type="RefSeq" id="WP_156206525.1">
    <property type="nucleotide sequence ID" value="NZ_WHPN01000295.1"/>
</dbReference>
<evidence type="ECO:0000313" key="3">
    <source>
        <dbReference type="Proteomes" id="UP000621266"/>
    </source>
</evidence>
<gene>
    <name evidence="2" type="ORF">GCU69_17050</name>
</gene>
<dbReference type="EMBL" id="WHPN01000295">
    <property type="protein sequence ID" value="KAF4407925.1"/>
    <property type="molecule type" value="Genomic_DNA"/>
</dbReference>
<reference evidence="2 3" key="1">
    <citation type="submission" date="2019-10" db="EMBL/GenBank/DDBJ databases">
        <title>Streptomyces tenebrisbrunneis sp.nov., an endogenous actinomycete isolated from of Lycium ruthenicum.</title>
        <authorList>
            <person name="Ma L."/>
        </authorList>
    </citation>
    <scope>NUCLEOTIDE SEQUENCE [LARGE SCALE GENOMIC DNA]</scope>
    <source>
        <strain evidence="2 3">TRM 66187</strain>
    </source>
</reference>
<accession>A0ABQ7FGH1</accession>
<keyword evidence="3" id="KW-1185">Reference proteome</keyword>
<sequence length="105" mass="10784">MATIAPEIAAGTARTAQEDLRFAELAARAGLEPDLARRCADDPAGLLEEFGLSPAEPLRTGRSVLVEHLDRHDGLTMAAPTLGCTVVPGPEPSPLPVSGAGTATE</sequence>
<dbReference type="Proteomes" id="UP000621266">
    <property type="component" value="Unassembled WGS sequence"/>
</dbReference>
<evidence type="ECO:0000313" key="2">
    <source>
        <dbReference type="EMBL" id="KAF4407925.1"/>
    </source>
</evidence>
<comment type="caution">
    <text evidence="2">The sequence shown here is derived from an EMBL/GenBank/DDBJ whole genome shotgun (WGS) entry which is preliminary data.</text>
</comment>
<proteinExistence type="predicted"/>